<dbReference type="AlphaFoldDB" id="A0AAW0TI10"/>
<sequence length="589" mass="64085">MLLYLPEVFLLPTTHSASIDAQLLLYDALSSHQRCPCFPLRCDCTSAPPTTTYRRSSTSPLGRPLCRASGRRPSPLSHHAPRPPSTRRHGSCIVSDFRGFPSPLLTEAHIRCPSAAMLKTVLLKITDADDDYTVTADQRAALMELESLTWNYPTPQQARGCTSSLSHGTSDVTDESDDDDDDESYSDGETVVKESAGERHPTMDELLDMLMNIQLVMRTITNREELRLVMDAVRDPSGNMGGAQAGSPWLKDGPGVADGGEECGRVGDHDEYDDETPWRDMWTPPLKTSSTTPHAAAPPHPLSAAAQPNRAASPSKAAPPSAATSLSYRPAAPLSPGDYFASPSRRKPQEFEGRVSLKVYLAHFELLAAAQGWNGSEKAIHLGSCLKRPAMEVLGHLTAAERTSYADITAALERRFGSQHQVKVYRARFHGKMLGRGGSLQLLVQNLELLAHKAYPGGRGGAAVSLGNPQLTIHVKQARVVSLQEALAYALGFEAVMLTNEVKSTAPAVHHDFRICRTQNTPLEDAGSFRGRCWGCAFFVKNERPSTRTAEDQFDGVRLVVVAPSALLLDLRAERPIRSGVSVPEARAR</sequence>
<proteinExistence type="predicted"/>
<evidence type="ECO:0000313" key="3">
    <source>
        <dbReference type="Proteomes" id="UP001487740"/>
    </source>
</evidence>
<organism evidence="2 3">
    <name type="scientific">Scylla paramamosain</name>
    <name type="common">Mud crab</name>
    <dbReference type="NCBI Taxonomy" id="85552"/>
    <lineage>
        <taxon>Eukaryota</taxon>
        <taxon>Metazoa</taxon>
        <taxon>Ecdysozoa</taxon>
        <taxon>Arthropoda</taxon>
        <taxon>Crustacea</taxon>
        <taxon>Multicrustacea</taxon>
        <taxon>Malacostraca</taxon>
        <taxon>Eumalacostraca</taxon>
        <taxon>Eucarida</taxon>
        <taxon>Decapoda</taxon>
        <taxon>Pleocyemata</taxon>
        <taxon>Brachyura</taxon>
        <taxon>Eubrachyura</taxon>
        <taxon>Portunoidea</taxon>
        <taxon>Portunidae</taxon>
        <taxon>Portuninae</taxon>
        <taxon>Scylla</taxon>
    </lineage>
</organism>
<reference evidence="2 3" key="1">
    <citation type="submission" date="2023-03" db="EMBL/GenBank/DDBJ databases">
        <title>High-quality genome of Scylla paramamosain provides insights in environmental adaptation.</title>
        <authorList>
            <person name="Zhang L."/>
        </authorList>
    </citation>
    <scope>NUCLEOTIDE SEQUENCE [LARGE SCALE GENOMIC DNA]</scope>
    <source>
        <strain evidence="2">LZ_2023a</strain>
        <tissue evidence="2">Muscle</tissue>
    </source>
</reference>
<feature type="compositionally biased region" description="Low complexity" evidence="1">
    <location>
        <begin position="50"/>
        <end position="60"/>
    </location>
</feature>
<gene>
    <name evidence="2" type="ORF">O3P69_017986</name>
</gene>
<feature type="compositionally biased region" description="Polar residues" evidence="1">
    <location>
        <begin position="153"/>
        <end position="168"/>
    </location>
</feature>
<feature type="compositionally biased region" description="Low complexity" evidence="1">
    <location>
        <begin position="302"/>
        <end position="323"/>
    </location>
</feature>
<feature type="region of interest" description="Disordered" evidence="1">
    <location>
        <begin position="153"/>
        <end position="200"/>
    </location>
</feature>
<feature type="compositionally biased region" description="Basic and acidic residues" evidence="1">
    <location>
        <begin position="190"/>
        <end position="200"/>
    </location>
</feature>
<feature type="region of interest" description="Disordered" evidence="1">
    <location>
        <begin position="238"/>
        <end position="330"/>
    </location>
</feature>
<accession>A0AAW0TI10</accession>
<keyword evidence="3" id="KW-1185">Reference proteome</keyword>
<dbReference type="PANTHER" id="PTHR45823">
    <property type="entry name" value="T-SNARE COILED-COIL HOMOLOGY DOMAIN-CONTAINING PROTEIN"/>
    <property type="match status" value="1"/>
</dbReference>
<protein>
    <submittedName>
        <fullName evidence="2">Uncharacterized protein</fullName>
    </submittedName>
</protein>
<dbReference type="EMBL" id="JARAKH010000030">
    <property type="protein sequence ID" value="KAK8387009.1"/>
    <property type="molecule type" value="Genomic_DNA"/>
</dbReference>
<dbReference type="PANTHER" id="PTHR45823:SF1">
    <property type="entry name" value="T-SNARE COILED-COIL HOMOLOGY DOMAIN-CONTAINING PROTEIN"/>
    <property type="match status" value="1"/>
</dbReference>
<evidence type="ECO:0000313" key="2">
    <source>
        <dbReference type="EMBL" id="KAK8387009.1"/>
    </source>
</evidence>
<comment type="caution">
    <text evidence="2">The sequence shown here is derived from an EMBL/GenBank/DDBJ whole genome shotgun (WGS) entry which is preliminary data.</text>
</comment>
<dbReference type="Proteomes" id="UP001487740">
    <property type="component" value="Unassembled WGS sequence"/>
</dbReference>
<name>A0AAW0TI10_SCYPA</name>
<evidence type="ECO:0000256" key="1">
    <source>
        <dbReference type="SAM" id="MobiDB-lite"/>
    </source>
</evidence>
<feature type="compositionally biased region" description="Basic residues" evidence="1">
    <location>
        <begin position="79"/>
        <end position="90"/>
    </location>
</feature>
<feature type="compositionally biased region" description="Acidic residues" evidence="1">
    <location>
        <begin position="172"/>
        <end position="186"/>
    </location>
</feature>
<feature type="region of interest" description="Disordered" evidence="1">
    <location>
        <begin position="50"/>
        <end position="90"/>
    </location>
</feature>